<feature type="domain" description="DUF4590" evidence="2">
    <location>
        <begin position="159"/>
        <end position="270"/>
    </location>
</feature>
<dbReference type="OrthoDB" id="120976at2759"/>
<dbReference type="Proteomes" id="UP000663829">
    <property type="component" value="Unassembled WGS sequence"/>
</dbReference>
<proteinExistence type="predicted"/>
<comment type="caution">
    <text evidence="3">The sequence shown here is derived from an EMBL/GenBank/DDBJ whole genome shotgun (WGS) entry which is preliminary data.</text>
</comment>
<sequence>ITQEGEIIVSDSDYKQQRQERRRQANNRRQQNIIRTVINMERTRQALLERQFEILSKLASRQKEWRNRPSRSHSMKPTRPSRPKTAANKKDEEVSGISRIKSANNVISERKQQSESPRRRRLLQRTRINSLPPQKCEVTLVYSGPHTQIEFDRTLFQPPIQDEVLVMQQHCGGENLIVYKGFLKPGDEFKFVSKRHSSYPFALSFYVKGLIDSRLSTCCEYKHRRGVRLGGKCGQFRIKSVQGLRPCSKLPHPATTTTTAAEKSKKKKTKKRKTEPKMVTNKDLIEKQHTKSPLYGILRTLSLDDTKLQTVVVQKQKKGGDNNNQEVQERNVSRNETTFIESNPNAEEETDHRARCTPDNTRTPSPTKIIGEDYSTSFDSETTVHENGKFEHIEPPPLEYEKEEQETSSSTDSLSIVATKPNRRLTSTATTITKSSYSSPTNTKHKKAPIVMRHLKDNRVQETARNDNATSISSASGDDSEKEDEKDADQDVLHRDSNSESMSYSSDEDLLLRGLL</sequence>
<reference evidence="3" key="1">
    <citation type="submission" date="2021-02" db="EMBL/GenBank/DDBJ databases">
        <authorList>
            <person name="Nowell W R."/>
        </authorList>
    </citation>
    <scope>NUCLEOTIDE SEQUENCE</scope>
</reference>
<evidence type="ECO:0000313" key="4">
    <source>
        <dbReference type="EMBL" id="CAF4070417.1"/>
    </source>
</evidence>
<feature type="compositionally biased region" description="Basic and acidic residues" evidence="1">
    <location>
        <begin position="108"/>
        <end position="117"/>
    </location>
</feature>
<name>A0A815C1E5_9BILA</name>
<dbReference type="Proteomes" id="UP000681722">
    <property type="component" value="Unassembled WGS sequence"/>
</dbReference>
<evidence type="ECO:0000313" key="5">
    <source>
        <dbReference type="Proteomes" id="UP000663829"/>
    </source>
</evidence>
<keyword evidence="5" id="KW-1185">Reference proteome</keyword>
<accession>A0A815C1E5</accession>
<organism evidence="3 5">
    <name type="scientific">Didymodactylos carnosus</name>
    <dbReference type="NCBI Taxonomy" id="1234261"/>
    <lineage>
        <taxon>Eukaryota</taxon>
        <taxon>Metazoa</taxon>
        <taxon>Spiralia</taxon>
        <taxon>Gnathifera</taxon>
        <taxon>Rotifera</taxon>
        <taxon>Eurotatoria</taxon>
        <taxon>Bdelloidea</taxon>
        <taxon>Philodinida</taxon>
        <taxon>Philodinidae</taxon>
        <taxon>Didymodactylos</taxon>
    </lineage>
</organism>
<feature type="region of interest" description="Disordered" evidence="1">
    <location>
        <begin position="62"/>
        <end position="127"/>
    </location>
</feature>
<gene>
    <name evidence="3" type="ORF">GPM918_LOCUS27394</name>
    <name evidence="4" type="ORF">SRO942_LOCUS27713</name>
</gene>
<dbReference type="PANTHER" id="PTHR23034">
    <property type="entry name" value="GLUTAMATE-RICH PROTEIN 3"/>
    <property type="match status" value="1"/>
</dbReference>
<dbReference type="EMBL" id="CAJNOQ010011471">
    <property type="protein sequence ID" value="CAF1277543.1"/>
    <property type="molecule type" value="Genomic_DNA"/>
</dbReference>
<dbReference type="Pfam" id="PF15257">
    <property type="entry name" value="DUF4590"/>
    <property type="match status" value="1"/>
</dbReference>
<protein>
    <recommendedName>
        <fullName evidence="2">DUF4590 domain-containing protein</fullName>
    </recommendedName>
</protein>
<dbReference type="PANTHER" id="PTHR23034:SF2">
    <property type="entry name" value="GLUTAMATE-RICH PROTEIN 3"/>
    <property type="match status" value="1"/>
</dbReference>
<feature type="non-terminal residue" evidence="3">
    <location>
        <position position="516"/>
    </location>
</feature>
<feature type="compositionally biased region" description="Basic and acidic residues" evidence="1">
    <location>
        <begin position="12"/>
        <end position="23"/>
    </location>
</feature>
<feature type="compositionally biased region" description="Polar residues" evidence="1">
    <location>
        <begin position="424"/>
        <end position="442"/>
    </location>
</feature>
<feature type="region of interest" description="Disordered" evidence="1">
    <location>
        <begin position="343"/>
        <end position="516"/>
    </location>
</feature>
<feature type="compositionally biased region" description="Basic residues" evidence="1">
    <location>
        <begin position="68"/>
        <end position="82"/>
    </location>
</feature>
<feature type="compositionally biased region" description="Basic residues" evidence="1">
    <location>
        <begin position="264"/>
        <end position="274"/>
    </location>
</feature>
<feature type="region of interest" description="Disordered" evidence="1">
    <location>
        <begin position="1"/>
        <end position="28"/>
    </location>
</feature>
<dbReference type="InterPro" id="IPR048257">
    <property type="entry name" value="DUF4590"/>
</dbReference>
<dbReference type="AlphaFoldDB" id="A0A815C1E5"/>
<feature type="compositionally biased region" description="Basic and acidic residues" evidence="1">
    <location>
        <begin position="483"/>
        <end position="498"/>
    </location>
</feature>
<evidence type="ECO:0000256" key="1">
    <source>
        <dbReference type="SAM" id="MobiDB-lite"/>
    </source>
</evidence>
<feature type="compositionally biased region" description="Basic and acidic residues" evidence="1">
    <location>
        <begin position="454"/>
        <end position="465"/>
    </location>
</feature>
<feature type="region of interest" description="Disordered" evidence="1">
    <location>
        <begin position="247"/>
        <end position="277"/>
    </location>
</feature>
<dbReference type="EMBL" id="CAJOBC010026302">
    <property type="protein sequence ID" value="CAF4070417.1"/>
    <property type="molecule type" value="Genomic_DNA"/>
</dbReference>
<feature type="compositionally biased region" description="Polar residues" evidence="1">
    <location>
        <begin position="407"/>
        <end position="416"/>
    </location>
</feature>
<evidence type="ECO:0000313" key="3">
    <source>
        <dbReference type="EMBL" id="CAF1277543.1"/>
    </source>
</evidence>
<feature type="compositionally biased region" description="Basic and acidic residues" evidence="1">
    <location>
        <begin position="382"/>
        <end position="394"/>
    </location>
</feature>
<evidence type="ECO:0000259" key="2">
    <source>
        <dbReference type="Pfam" id="PF15257"/>
    </source>
</evidence>
<dbReference type="InterPro" id="IPR027962">
    <property type="entry name" value="ERICH3"/>
</dbReference>